<organism evidence="1 2">
    <name type="scientific">Ilyomonas limi</name>
    <dbReference type="NCBI Taxonomy" id="2575867"/>
    <lineage>
        <taxon>Bacteria</taxon>
        <taxon>Pseudomonadati</taxon>
        <taxon>Bacteroidota</taxon>
        <taxon>Chitinophagia</taxon>
        <taxon>Chitinophagales</taxon>
        <taxon>Chitinophagaceae</taxon>
        <taxon>Ilyomonas</taxon>
    </lineage>
</organism>
<evidence type="ECO:0000313" key="1">
    <source>
        <dbReference type="EMBL" id="TKK69427.1"/>
    </source>
</evidence>
<comment type="caution">
    <text evidence="1">The sequence shown here is derived from an EMBL/GenBank/DDBJ whole genome shotgun (WGS) entry which is preliminary data.</text>
</comment>
<reference evidence="1 2" key="1">
    <citation type="submission" date="2019-05" db="EMBL/GenBank/DDBJ databases">
        <title>Panacibacter sp. strain 17mud1-8 Genome sequencing and assembly.</title>
        <authorList>
            <person name="Chhetri G."/>
        </authorList>
    </citation>
    <scope>NUCLEOTIDE SEQUENCE [LARGE SCALE GENOMIC DNA]</scope>
    <source>
        <strain evidence="1 2">17mud1-8</strain>
    </source>
</reference>
<sequence>MPITQEELEEKQQAALCEIFTQLRIRTGHDFTSYKRATILRGI</sequence>
<evidence type="ECO:0008006" key="3">
    <source>
        <dbReference type="Google" id="ProtNLM"/>
    </source>
</evidence>
<accession>A0A4U3L724</accession>
<dbReference type="AlphaFoldDB" id="A0A4U3L724"/>
<proteinExistence type="predicted"/>
<name>A0A4U3L724_9BACT</name>
<keyword evidence="2" id="KW-1185">Reference proteome</keyword>
<evidence type="ECO:0000313" key="2">
    <source>
        <dbReference type="Proteomes" id="UP000305848"/>
    </source>
</evidence>
<dbReference type="Proteomes" id="UP000305848">
    <property type="component" value="Unassembled WGS sequence"/>
</dbReference>
<gene>
    <name evidence="1" type="ORF">FC093_08795</name>
</gene>
<dbReference type="EMBL" id="SZQL01000005">
    <property type="protein sequence ID" value="TKK69427.1"/>
    <property type="molecule type" value="Genomic_DNA"/>
</dbReference>
<protein>
    <recommendedName>
        <fullName evidence="3">Chemotaxis receptor methyltransferase CheR N-terminal domain-containing protein</fullName>
    </recommendedName>
</protein>